<dbReference type="Proteomes" id="UP000192652">
    <property type="component" value="Unassembled WGS sequence"/>
</dbReference>
<dbReference type="Pfam" id="PF22725">
    <property type="entry name" value="GFO_IDH_MocA_C3"/>
    <property type="match status" value="1"/>
</dbReference>
<protein>
    <submittedName>
        <fullName evidence="3">Oxidoreductase</fullName>
    </submittedName>
</protein>
<accession>A0ABX3PGE1</accession>
<reference evidence="3 4" key="1">
    <citation type="journal article" date="2017" name="Antonie Van Leeuwenhoek">
        <title>Rhizobium rhizosphaerae sp. nov., a novel species isolated from rice rhizosphere.</title>
        <authorList>
            <person name="Zhao J.J."/>
            <person name="Zhang J."/>
            <person name="Zhang R.J."/>
            <person name="Zhang C.W."/>
            <person name="Yin H.Q."/>
            <person name="Zhang X.X."/>
        </authorList>
    </citation>
    <scope>NUCLEOTIDE SEQUENCE [LARGE SCALE GENOMIC DNA]</scope>
    <source>
        <strain evidence="3 4">RD15</strain>
    </source>
</reference>
<dbReference type="Gene3D" id="3.40.50.720">
    <property type="entry name" value="NAD(P)-binding Rossmann-like Domain"/>
    <property type="match status" value="1"/>
</dbReference>
<organism evidence="3 4">
    <name type="scientific">Xaviernesmea rhizosphaerae</name>
    <dbReference type="NCBI Taxonomy" id="1672749"/>
    <lineage>
        <taxon>Bacteria</taxon>
        <taxon>Pseudomonadati</taxon>
        <taxon>Pseudomonadota</taxon>
        <taxon>Alphaproteobacteria</taxon>
        <taxon>Hyphomicrobiales</taxon>
        <taxon>Rhizobiaceae</taxon>
        <taxon>Rhizobium/Agrobacterium group</taxon>
        <taxon>Xaviernesmea</taxon>
    </lineage>
</organism>
<dbReference type="PANTHER" id="PTHR43708:SF8">
    <property type="entry name" value="OXIDOREDUCTASE"/>
    <property type="match status" value="1"/>
</dbReference>
<dbReference type="RefSeq" id="WP_081175142.1">
    <property type="nucleotide sequence ID" value="NZ_MSPX01000004.1"/>
</dbReference>
<feature type="domain" description="GFO/IDH/MocA-like oxidoreductase" evidence="2">
    <location>
        <begin position="136"/>
        <end position="256"/>
    </location>
</feature>
<dbReference type="InterPro" id="IPR000683">
    <property type="entry name" value="Gfo/Idh/MocA-like_OxRdtase_N"/>
</dbReference>
<keyword evidence="4" id="KW-1185">Reference proteome</keyword>
<name>A0ABX3PGE1_9HYPH</name>
<feature type="domain" description="Gfo/Idh/MocA-like oxidoreductase N-terminal" evidence="1">
    <location>
        <begin position="4"/>
        <end position="126"/>
    </location>
</feature>
<dbReference type="SUPFAM" id="SSF55347">
    <property type="entry name" value="Glyceraldehyde-3-phosphate dehydrogenase-like, C-terminal domain"/>
    <property type="match status" value="1"/>
</dbReference>
<sequence length="345" mass="37006">MRRKTVLCGCGAMAKGWLRAVAEHEGLRDRIEIAGLVDLNLDTARALADEFGLSGAVIGSDLGQVIDETGAELVFDVVVPVARAAVVETALAHGCHVLSEKPMAASLDEAEAMLKRAKAAGRIHAVVQNRRYIPGIRRLKAFVESGAIGDLTGIHCDFFIGAHFGGFRDVMEHVLLLDMAIHTFDAARFVSGKAPLAVYAHETNPAGSWYRDDASAFAIFEMADNVTFTYRGSWCAEGANTSWESQWRITGAKGTLLWDGADSFIARRVAEDEGFLRAQEEITVPGAPDLSETHGHASVIAAFLTAVETGTPPETAGDDNIRSLAMVFAAIESAERRARVAISPL</sequence>
<evidence type="ECO:0000313" key="3">
    <source>
        <dbReference type="EMBL" id="OQP87240.1"/>
    </source>
</evidence>
<dbReference type="Pfam" id="PF01408">
    <property type="entry name" value="GFO_IDH_MocA"/>
    <property type="match status" value="1"/>
</dbReference>
<proteinExistence type="predicted"/>
<dbReference type="Gene3D" id="3.30.360.10">
    <property type="entry name" value="Dihydrodipicolinate Reductase, domain 2"/>
    <property type="match status" value="1"/>
</dbReference>
<dbReference type="InterPro" id="IPR055170">
    <property type="entry name" value="GFO_IDH_MocA-like_dom"/>
</dbReference>
<dbReference type="InterPro" id="IPR036291">
    <property type="entry name" value="NAD(P)-bd_dom_sf"/>
</dbReference>
<gene>
    <name evidence="3" type="ORF">BTR14_07440</name>
</gene>
<comment type="caution">
    <text evidence="3">The sequence shown here is derived from an EMBL/GenBank/DDBJ whole genome shotgun (WGS) entry which is preliminary data.</text>
</comment>
<dbReference type="InterPro" id="IPR051317">
    <property type="entry name" value="Gfo/Idh/MocA_oxidoreduct"/>
</dbReference>
<evidence type="ECO:0000259" key="1">
    <source>
        <dbReference type="Pfam" id="PF01408"/>
    </source>
</evidence>
<dbReference type="SUPFAM" id="SSF51735">
    <property type="entry name" value="NAD(P)-binding Rossmann-fold domains"/>
    <property type="match status" value="1"/>
</dbReference>
<evidence type="ECO:0000259" key="2">
    <source>
        <dbReference type="Pfam" id="PF22725"/>
    </source>
</evidence>
<evidence type="ECO:0000313" key="4">
    <source>
        <dbReference type="Proteomes" id="UP000192652"/>
    </source>
</evidence>
<dbReference type="EMBL" id="MSPX01000004">
    <property type="protein sequence ID" value="OQP87240.1"/>
    <property type="molecule type" value="Genomic_DNA"/>
</dbReference>
<dbReference type="PANTHER" id="PTHR43708">
    <property type="entry name" value="CONSERVED EXPRESSED OXIDOREDUCTASE (EUROFUNG)"/>
    <property type="match status" value="1"/>
</dbReference>